<dbReference type="Proteomes" id="UP001234178">
    <property type="component" value="Unassembled WGS sequence"/>
</dbReference>
<sequence length="91" mass="10354">MSPDRIPVRNSTHVVKFACQRLGNGNLKVNTGKINFAMFRCGQTIPVITGDRIQNLVEVKVYVVLKQAMRLPISVQLNMWILGRKAYINNR</sequence>
<gene>
    <name evidence="1" type="ORF">OUZ56_014925</name>
</gene>
<proteinExistence type="predicted"/>
<organism evidence="1 2">
    <name type="scientific">Daphnia magna</name>
    <dbReference type="NCBI Taxonomy" id="35525"/>
    <lineage>
        <taxon>Eukaryota</taxon>
        <taxon>Metazoa</taxon>
        <taxon>Ecdysozoa</taxon>
        <taxon>Arthropoda</taxon>
        <taxon>Crustacea</taxon>
        <taxon>Branchiopoda</taxon>
        <taxon>Diplostraca</taxon>
        <taxon>Cladocera</taxon>
        <taxon>Anomopoda</taxon>
        <taxon>Daphniidae</taxon>
        <taxon>Daphnia</taxon>
    </lineage>
</organism>
<accession>A0ABR0AL85</accession>
<reference evidence="1 2" key="1">
    <citation type="journal article" date="2023" name="Nucleic Acids Res.">
        <title>The hologenome of Daphnia magna reveals possible DNA methylation and microbiome-mediated evolution of the host genome.</title>
        <authorList>
            <person name="Chaturvedi A."/>
            <person name="Li X."/>
            <person name="Dhandapani V."/>
            <person name="Marshall H."/>
            <person name="Kissane S."/>
            <person name="Cuenca-Cambronero M."/>
            <person name="Asole G."/>
            <person name="Calvet F."/>
            <person name="Ruiz-Romero M."/>
            <person name="Marangio P."/>
            <person name="Guigo R."/>
            <person name="Rago D."/>
            <person name="Mirbahai L."/>
            <person name="Eastwood N."/>
            <person name="Colbourne J.K."/>
            <person name="Zhou J."/>
            <person name="Mallon E."/>
            <person name="Orsini L."/>
        </authorList>
    </citation>
    <scope>NUCLEOTIDE SEQUENCE [LARGE SCALE GENOMIC DNA]</scope>
    <source>
        <strain evidence="1">LRV0_1</strain>
    </source>
</reference>
<protein>
    <submittedName>
        <fullName evidence="1">Uncharacterized protein</fullName>
    </submittedName>
</protein>
<evidence type="ECO:0000313" key="1">
    <source>
        <dbReference type="EMBL" id="KAK4025886.1"/>
    </source>
</evidence>
<name>A0ABR0AL85_9CRUS</name>
<comment type="caution">
    <text evidence="1">The sequence shown here is derived from an EMBL/GenBank/DDBJ whole genome shotgun (WGS) entry which is preliminary data.</text>
</comment>
<dbReference type="EMBL" id="JAOYFB010000038">
    <property type="protein sequence ID" value="KAK4025886.1"/>
    <property type="molecule type" value="Genomic_DNA"/>
</dbReference>
<keyword evidence="2" id="KW-1185">Reference proteome</keyword>
<evidence type="ECO:0000313" key="2">
    <source>
        <dbReference type="Proteomes" id="UP001234178"/>
    </source>
</evidence>